<gene>
    <name evidence="2" type="ORF">YQE_11041</name>
</gene>
<proteinExistence type="predicted"/>
<dbReference type="AlphaFoldDB" id="N6T3U8"/>
<feature type="region of interest" description="Disordered" evidence="1">
    <location>
        <begin position="164"/>
        <end position="196"/>
    </location>
</feature>
<sequence length="320" mass="35939">MQRPKYTKLKNHAFIKRYQLAEVNVGDWYVRALQRVGDRATSRHPVRQFFSMQQKLSSTQPSRSAVNGGRSPKPDKFLNPPDVRTGSVSSQQSACLSSAEESQSVRHSRLDAFQSVVQARPGHANRTFSSLQAYQNHVASLQQRDEHSGGRGYQIGLCSPMPQRKFGDGSSAALGPSSLPETRSLSETRWRSPLGSPLPLRTNLPIEEPQYISGNTSPIILQRFYHQQKQQQLVKEAEESAKSDPLPSSPMKNGERNRISSVYQSRSDSVQVETGVRLQTDPKQNCKMRLHCVILSISELNQQYKADFLLKLHLSKIADL</sequence>
<reference evidence="2" key="1">
    <citation type="journal article" date="2013" name="Genome Biol.">
        <title>Draft genome of the mountain pine beetle, Dendroctonus ponderosae Hopkins, a major forest pest.</title>
        <authorList>
            <person name="Keeling C.I."/>
            <person name="Yuen M.M."/>
            <person name="Liao N.Y."/>
            <person name="Docking T.R."/>
            <person name="Chan S.K."/>
            <person name="Taylor G.A."/>
            <person name="Palmquist D.L."/>
            <person name="Jackman S.D."/>
            <person name="Nguyen A."/>
            <person name="Li M."/>
            <person name="Henderson H."/>
            <person name="Janes J.K."/>
            <person name="Zhao Y."/>
            <person name="Pandoh P."/>
            <person name="Moore R."/>
            <person name="Sperling F.A."/>
            <person name="Huber D.P."/>
            <person name="Birol I."/>
            <person name="Jones S.J."/>
            <person name="Bohlmann J."/>
        </authorList>
    </citation>
    <scope>NUCLEOTIDE SEQUENCE</scope>
</reference>
<dbReference type="HOGENOM" id="CLU_869495_0_0_1"/>
<protein>
    <submittedName>
        <fullName evidence="2">Uncharacterized protein</fullName>
    </submittedName>
</protein>
<feature type="compositionally biased region" description="Low complexity" evidence="1">
    <location>
        <begin position="87"/>
        <end position="102"/>
    </location>
</feature>
<feature type="region of interest" description="Disordered" evidence="1">
    <location>
        <begin position="231"/>
        <end position="256"/>
    </location>
</feature>
<evidence type="ECO:0000256" key="1">
    <source>
        <dbReference type="SAM" id="MobiDB-lite"/>
    </source>
</evidence>
<feature type="region of interest" description="Disordered" evidence="1">
    <location>
        <begin position="53"/>
        <end position="102"/>
    </location>
</feature>
<feature type="non-terminal residue" evidence="2">
    <location>
        <position position="1"/>
    </location>
</feature>
<name>N6T3U8_DENPD</name>
<accession>N6T3U8</accession>
<dbReference type="EMBL" id="KB741224">
    <property type="protein sequence ID" value="ENN72298.1"/>
    <property type="molecule type" value="Genomic_DNA"/>
</dbReference>
<organism evidence="2">
    <name type="scientific">Dendroctonus ponderosae</name>
    <name type="common">Mountain pine beetle</name>
    <dbReference type="NCBI Taxonomy" id="77166"/>
    <lineage>
        <taxon>Eukaryota</taxon>
        <taxon>Metazoa</taxon>
        <taxon>Ecdysozoa</taxon>
        <taxon>Arthropoda</taxon>
        <taxon>Hexapoda</taxon>
        <taxon>Insecta</taxon>
        <taxon>Pterygota</taxon>
        <taxon>Neoptera</taxon>
        <taxon>Endopterygota</taxon>
        <taxon>Coleoptera</taxon>
        <taxon>Polyphaga</taxon>
        <taxon>Cucujiformia</taxon>
        <taxon>Curculionidae</taxon>
        <taxon>Scolytinae</taxon>
        <taxon>Dendroctonus</taxon>
    </lineage>
</organism>
<evidence type="ECO:0000313" key="2">
    <source>
        <dbReference type="EMBL" id="ENN72298.1"/>
    </source>
</evidence>
<dbReference type="OrthoDB" id="10252354at2759"/>
<feature type="compositionally biased region" description="Polar residues" evidence="1">
    <location>
        <begin position="53"/>
        <end position="65"/>
    </location>
</feature>